<dbReference type="Pfam" id="PF22692">
    <property type="entry name" value="LlgE_F_G_D1"/>
    <property type="match status" value="1"/>
</dbReference>
<evidence type="ECO:0000256" key="3">
    <source>
        <dbReference type="ARBA" id="ARBA00019015"/>
    </source>
</evidence>
<dbReference type="AlphaFoldDB" id="A0AAX4HNZ3"/>
<evidence type="ECO:0000259" key="8">
    <source>
        <dbReference type="Pfam" id="PF07559"/>
    </source>
</evidence>
<dbReference type="Pfam" id="PF06429">
    <property type="entry name" value="Flg_bbr_C"/>
    <property type="match status" value="1"/>
</dbReference>
<dbReference type="GO" id="GO:0009424">
    <property type="term" value="C:bacterial-type flagellum hook"/>
    <property type="evidence" value="ECO:0007669"/>
    <property type="project" value="TreeGrafter"/>
</dbReference>
<feature type="domain" description="Flagellar hook protein FlgE/F/G-like D1" evidence="9">
    <location>
        <begin position="88"/>
        <end position="142"/>
    </location>
</feature>
<evidence type="ECO:0000256" key="5">
    <source>
        <dbReference type="RuleBase" id="RU362116"/>
    </source>
</evidence>
<dbReference type="GO" id="GO:0071978">
    <property type="term" value="P:bacterial-type flagellum-dependent swarming motility"/>
    <property type="evidence" value="ECO:0007669"/>
    <property type="project" value="TreeGrafter"/>
</dbReference>
<keyword evidence="10" id="KW-0966">Cell projection</keyword>
<keyword evidence="4 5" id="KW-0975">Bacterial flagellum</keyword>
<protein>
    <recommendedName>
        <fullName evidence="3 5">Flagellar hook protein FlgE</fullName>
    </recommendedName>
</protein>
<dbReference type="EMBL" id="CP139487">
    <property type="protein sequence ID" value="WPU64910.1"/>
    <property type="molecule type" value="Genomic_DNA"/>
</dbReference>
<dbReference type="InterPro" id="IPR011491">
    <property type="entry name" value="FlgE_D2"/>
</dbReference>
<dbReference type="InterPro" id="IPR053967">
    <property type="entry name" value="LlgE_F_G-like_D1"/>
</dbReference>
<reference evidence="10 11" key="1">
    <citation type="submission" date="2023-11" db="EMBL/GenBank/DDBJ databases">
        <title>Peredibacter starrii A3.12.</title>
        <authorList>
            <person name="Mitchell R.J."/>
        </authorList>
    </citation>
    <scope>NUCLEOTIDE SEQUENCE [LARGE SCALE GENOMIC DNA]</scope>
    <source>
        <strain evidence="10 11">A3.12</strain>
    </source>
</reference>
<comment type="subcellular location">
    <subcellularLocation>
        <location evidence="1 5">Bacterial flagellum basal body</location>
    </subcellularLocation>
</comment>
<dbReference type="InterPro" id="IPR037925">
    <property type="entry name" value="FlgE/F/G-like"/>
</dbReference>
<dbReference type="GO" id="GO:0009425">
    <property type="term" value="C:bacterial-type flagellum basal body"/>
    <property type="evidence" value="ECO:0007669"/>
    <property type="project" value="UniProtKB-SubCell"/>
</dbReference>
<dbReference type="InterPro" id="IPR037058">
    <property type="entry name" value="Falgellar_hook_FlgE_sf"/>
</dbReference>
<feature type="domain" description="Flagellar basal-body/hook protein C-terminal" evidence="7">
    <location>
        <begin position="383"/>
        <end position="425"/>
    </location>
</feature>
<dbReference type="KEGG" id="psti:SOO65_19630"/>
<dbReference type="InterPro" id="IPR020013">
    <property type="entry name" value="Flagellar_FlgE/F/G"/>
</dbReference>
<keyword evidence="10" id="KW-0282">Flagellum</keyword>
<keyword evidence="11" id="KW-1185">Reference proteome</keyword>
<evidence type="ECO:0000313" key="10">
    <source>
        <dbReference type="EMBL" id="WPU64910.1"/>
    </source>
</evidence>
<comment type="function">
    <text evidence="5">A flexible structure which links the flagellar filament to the drive apparatus in the basal body.</text>
</comment>
<comment type="similarity">
    <text evidence="2 5">Belongs to the flagella basal body rod proteins family.</text>
</comment>
<sequence>MSILSSFNIGVTGLNAAGQSMGVIGDNIANAGTHGFKSSRAEFQDMLANSLKGIDGGDQMGSGTKLAHITSQFTQGTVARTQNITDLAINGNGFFVVDAPFGKGYTRDGAFHFDKEGYMINGDGYKVQGFQPDEKGNITNKQGAIKLGNTNIAATPTSEIKMSMNLDSRDGVKVFDPKNPDKTSNFNTSVTVYDSVGTARLVTLYFNKQADGATWEYHAMVDGADAQNGVPGQMQEMANGKLRFNQKGLLEEEIPGMNSFNFNKGAQANQQIALNFGSSLKEGGTGLDAATQFGSKSSVARHSQDGASAATLASMSFNDDGVLTAVYDNGVQRELGQVAVAKFENNEGLFKTGKNLFKETRKSGQAALGKPGADGRGEVLAKSIEQSNVDIAQEFIALMGAQRNFQANTRTITTSDQMLQEVLNIKR</sequence>
<dbReference type="InterPro" id="IPR001444">
    <property type="entry name" value="Flag_bb_rod_N"/>
</dbReference>
<organism evidence="10 11">
    <name type="scientific">Peredibacter starrii</name>
    <dbReference type="NCBI Taxonomy" id="28202"/>
    <lineage>
        <taxon>Bacteria</taxon>
        <taxon>Pseudomonadati</taxon>
        <taxon>Bdellovibrionota</taxon>
        <taxon>Bacteriovoracia</taxon>
        <taxon>Bacteriovoracales</taxon>
        <taxon>Bacteriovoracaceae</taxon>
        <taxon>Peredibacter</taxon>
    </lineage>
</organism>
<dbReference type="PANTHER" id="PTHR30435:SF1">
    <property type="entry name" value="FLAGELLAR HOOK PROTEIN FLGE"/>
    <property type="match status" value="1"/>
</dbReference>
<evidence type="ECO:0000259" key="9">
    <source>
        <dbReference type="Pfam" id="PF22692"/>
    </source>
</evidence>
<dbReference type="Proteomes" id="UP001324634">
    <property type="component" value="Chromosome"/>
</dbReference>
<dbReference type="SUPFAM" id="SSF117143">
    <property type="entry name" value="Flagellar hook protein flgE"/>
    <property type="match status" value="1"/>
</dbReference>
<dbReference type="RefSeq" id="WP_321394615.1">
    <property type="nucleotide sequence ID" value="NZ_CP139487.1"/>
</dbReference>
<dbReference type="GO" id="GO:0005829">
    <property type="term" value="C:cytosol"/>
    <property type="evidence" value="ECO:0007669"/>
    <property type="project" value="TreeGrafter"/>
</dbReference>
<dbReference type="NCBIfam" id="TIGR03506">
    <property type="entry name" value="FlgEFG_subfam"/>
    <property type="match status" value="1"/>
</dbReference>
<evidence type="ECO:0000313" key="11">
    <source>
        <dbReference type="Proteomes" id="UP001324634"/>
    </source>
</evidence>
<proteinExistence type="inferred from homology"/>
<dbReference type="Pfam" id="PF00460">
    <property type="entry name" value="Flg_bb_rod"/>
    <property type="match status" value="1"/>
</dbReference>
<evidence type="ECO:0000259" key="6">
    <source>
        <dbReference type="Pfam" id="PF00460"/>
    </source>
</evidence>
<dbReference type="InterPro" id="IPR010930">
    <property type="entry name" value="Flg_bb/hook_C_dom"/>
</dbReference>
<keyword evidence="10" id="KW-0969">Cilium</keyword>
<accession>A0AAX4HNZ3</accession>
<gene>
    <name evidence="10" type="ORF">SOO65_19630</name>
</gene>
<feature type="domain" description="Flagellar hook protein FlgE D2" evidence="8">
    <location>
        <begin position="165"/>
        <end position="306"/>
    </location>
</feature>
<dbReference type="PANTHER" id="PTHR30435">
    <property type="entry name" value="FLAGELLAR PROTEIN"/>
    <property type="match status" value="1"/>
</dbReference>
<name>A0AAX4HNZ3_9BACT</name>
<feature type="domain" description="Flagellar basal body rod protein N-terminal" evidence="6">
    <location>
        <begin position="7"/>
        <end position="37"/>
    </location>
</feature>
<dbReference type="Gene3D" id="2.60.98.20">
    <property type="entry name" value="Flagellar hook protein FlgE"/>
    <property type="match status" value="1"/>
</dbReference>
<evidence type="ECO:0000256" key="1">
    <source>
        <dbReference type="ARBA" id="ARBA00004117"/>
    </source>
</evidence>
<dbReference type="Pfam" id="PF07559">
    <property type="entry name" value="FlgE_D2"/>
    <property type="match status" value="1"/>
</dbReference>
<evidence type="ECO:0000256" key="2">
    <source>
        <dbReference type="ARBA" id="ARBA00009677"/>
    </source>
</evidence>
<evidence type="ECO:0000256" key="4">
    <source>
        <dbReference type="ARBA" id="ARBA00023143"/>
    </source>
</evidence>
<evidence type="ECO:0000259" key="7">
    <source>
        <dbReference type="Pfam" id="PF06429"/>
    </source>
</evidence>